<accession>A0A6C0CCS9</accession>
<dbReference type="EMBL" id="MN739384">
    <property type="protein sequence ID" value="QHT01962.1"/>
    <property type="molecule type" value="Genomic_DNA"/>
</dbReference>
<name>A0A6C0CCS9_9ZZZZ</name>
<protein>
    <submittedName>
        <fullName evidence="1">Uncharacterized protein</fullName>
    </submittedName>
</protein>
<sequence>MSYSTLVKTVVKPPTKVINVTCEDYLNAGYTLIKKDPLTKKVIITYSKNYDAKKRELEQQNYSNTMTAMINNWNNYRDELNDLLGDISPYINYKEIIQKMIDEDNYILEKMYSRKNTSLSDNDSEYYSEEDTQFI</sequence>
<organism evidence="1">
    <name type="scientific">viral metagenome</name>
    <dbReference type="NCBI Taxonomy" id="1070528"/>
    <lineage>
        <taxon>unclassified sequences</taxon>
        <taxon>metagenomes</taxon>
        <taxon>organismal metagenomes</taxon>
    </lineage>
</organism>
<dbReference type="AlphaFoldDB" id="A0A6C0CCS9"/>
<reference evidence="1" key="1">
    <citation type="journal article" date="2020" name="Nature">
        <title>Giant virus diversity and host interactions through global metagenomics.</title>
        <authorList>
            <person name="Schulz F."/>
            <person name="Roux S."/>
            <person name="Paez-Espino D."/>
            <person name="Jungbluth S."/>
            <person name="Walsh D.A."/>
            <person name="Denef V.J."/>
            <person name="McMahon K.D."/>
            <person name="Konstantinidis K.T."/>
            <person name="Eloe-Fadrosh E.A."/>
            <person name="Kyrpides N.C."/>
            <person name="Woyke T."/>
        </authorList>
    </citation>
    <scope>NUCLEOTIDE SEQUENCE</scope>
    <source>
        <strain evidence="1">GVMAG-M-3300020523-10</strain>
    </source>
</reference>
<evidence type="ECO:0000313" key="1">
    <source>
        <dbReference type="EMBL" id="QHT01962.1"/>
    </source>
</evidence>
<proteinExistence type="predicted"/>